<dbReference type="Proteomes" id="UP001215598">
    <property type="component" value="Unassembled WGS sequence"/>
</dbReference>
<dbReference type="AlphaFoldDB" id="A0AAD7MRM9"/>
<proteinExistence type="predicted"/>
<keyword evidence="2" id="KW-1185">Reference proteome</keyword>
<organism evidence="1 2">
    <name type="scientific">Mycena metata</name>
    <dbReference type="NCBI Taxonomy" id="1033252"/>
    <lineage>
        <taxon>Eukaryota</taxon>
        <taxon>Fungi</taxon>
        <taxon>Dikarya</taxon>
        <taxon>Basidiomycota</taxon>
        <taxon>Agaricomycotina</taxon>
        <taxon>Agaricomycetes</taxon>
        <taxon>Agaricomycetidae</taxon>
        <taxon>Agaricales</taxon>
        <taxon>Marasmiineae</taxon>
        <taxon>Mycenaceae</taxon>
        <taxon>Mycena</taxon>
    </lineage>
</organism>
<comment type="caution">
    <text evidence="1">The sequence shown here is derived from an EMBL/GenBank/DDBJ whole genome shotgun (WGS) entry which is preliminary data.</text>
</comment>
<reference evidence="1" key="1">
    <citation type="submission" date="2023-03" db="EMBL/GenBank/DDBJ databases">
        <title>Massive genome expansion in bonnet fungi (Mycena s.s.) driven by repeated elements and novel gene families across ecological guilds.</title>
        <authorList>
            <consortium name="Lawrence Berkeley National Laboratory"/>
            <person name="Harder C.B."/>
            <person name="Miyauchi S."/>
            <person name="Viragh M."/>
            <person name="Kuo A."/>
            <person name="Thoen E."/>
            <person name="Andreopoulos B."/>
            <person name="Lu D."/>
            <person name="Skrede I."/>
            <person name="Drula E."/>
            <person name="Henrissat B."/>
            <person name="Morin E."/>
            <person name="Kohler A."/>
            <person name="Barry K."/>
            <person name="LaButti K."/>
            <person name="Morin E."/>
            <person name="Salamov A."/>
            <person name="Lipzen A."/>
            <person name="Mereny Z."/>
            <person name="Hegedus B."/>
            <person name="Baldrian P."/>
            <person name="Stursova M."/>
            <person name="Weitz H."/>
            <person name="Taylor A."/>
            <person name="Grigoriev I.V."/>
            <person name="Nagy L.G."/>
            <person name="Martin F."/>
            <person name="Kauserud H."/>
        </authorList>
    </citation>
    <scope>NUCLEOTIDE SEQUENCE</scope>
    <source>
        <strain evidence="1">CBHHK182m</strain>
    </source>
</reference>
<evidence type="ECO:0000313" key="1">
    <source>
        <dbReference type="EMBL" id="KAJ7728918.1"/>
    </source>
</evidence>
<gene>
    <name evidence="1" type="ORF">B0H16DRAFT_1470303</name>
</gene>
<evidence type="ECO:0000313" key="2">
    <source>
        <dbReference type="Proteomes" id="UP001215598"/>
    </source>
</evidence>
<sequence>MTSWHGSVNGEIWITSNFPFDPRSMYGTDTFNGYAANFDETRSATPSSSYSYPYDDYQSSNYSGPGSEFDYLSASGYSTPYSGLDLFSDNVSEENSDWDPSLAAFFYSAEPSAFGSGAAQSFDSNGFTRSHDPGSVELIEHGGDSTGNLKSMVLRVPGMSKDLLEVTYPRAEELQSV</sequence>
<accession>A0AAD7MRM9</accession>
<protein>
    <submittedName>
        <fullName evidence="1">Uncharacterized protein</fullName>
    </submittedName>
</protein>
<name>A0AAD7MRM9_9AGAR</name>
<dbReference type="EMBL" id="JARKIB010000169">
    <property type="protein sequence ID" value="KAJ7728918.1"/>
    <property type="molecule type" value="Genomic_DNA"/>
</dbReference>